<dbReference type="GO" id="GO:0003677">
    <property type="term" value="F:DNA binding"/>
    <property type="evidence" value="ECO:0007669"/>
    <property type="project" value="UniProtKB-KW"/>
</dbReference>
<dbReference type="EMBL" id="JTHE02000003">
    <property type="protein sequence ID" value="NEV69899.1"/>
    <property type="molecule type" value="Genomic_DNA"/>
</dbReference>
<dbReference type="GO" id="GO:0005829">
    <property type="term" value="C:cytosol"/>
    <property type="evidence" value="ECO:0007669"/>
    <property type="project" value="TreeGrafter"/>
</dbReference>
<protein>
    <submittedName>
        <fullName evidence="5">LysR family transcriptional regulator</fullName>
    </submittedName>
</protein>
<dbReference type="Pfam" id="PF03466">
    <property type="entry name" value="LysR_substrate"/>
    <property type="match status" value="1"/>
</dbReference>
<gene>
    <name evidence="5" type="ORF">QQ91_022660</name>
</gene>
<keyword evidence="2" id="KW-0805">Transcription regulation</keyword>
<evidence type="ECO:0000256" key="1">
    <source>
        <dbReference type="ARBA" id="ARBA00009437"/>
    </source>
</evidence>
<dbReference type="PANTHER" id="PTHR30419">
    <property type="entry name" value="HTH-TYPE TRANSCRIPTIONAL REGULATOR YBHD"/>
    <property type="match status" value="1"/>
</dbReference>
<reference evidence="5" key="1">
    <citation type="submission" date="2014-11" db="EMBL/GenBank/DDBJ databases">
        <authorList>
            <person name="Malar M.C."/>
            <person name="Sen D."/>
            <person name="Tripathy S."/>
        </authorList>
    </citation>
    <scope>NUCLEOTIDE SEQUENCE</scope>
    <source>
        <strain evidence="5">BDU141951</strain>
    </source>
</reference>
<dbReference type="InterPro" id="IPR005119">
    <property type="entry name" value="LysR_subst-bd"/>
</dbReference>
<dbReference type="PRINTS" id="PR00039">
    <property type="entry name" value="HTHLYSR"/>
</dbReference>
<dbReference type="InterPro" id="IPR000847">
    <property type="entry name" value="LysR_HTH_N"/>
</dbReference>
<dbReference type="SUPFAM" id="SSF53850">
    <property type="entry name" value="Periplasmic binding protein-like II"/>
    <property type="match status" value="1"/>
</dbReference>
<evidence type="ECO:0000256" key="4">
    <source>
        <dbReference type="ARBA" id="ARBA00023163"/>
    </source>
</evidence>
<dbReference type="Pfam" id="PF00126">
    <property type="entry name" value="HTH_1"/>
    <property type="match status" value="1"/>
</dbReference>
<name>A0A0C1Y7J1_9CYAN</name>
<dbReference type="Gene3D" id="3.40.190.290">
    <property type="match status" value="1"/>
</dbReference>
<comment type="caution">
    <text evidence="5">The sequence shown here is derived from an EMBL/GenBank/DDBJ whole genome shotgun (WGS) entry which is preliminary data.</text>
</comment>
<dbReference type="Gene3D" id="1.10.10.10">
    <property type="entry name" value="Winged helix-like DNA-binding domain superfamily/Winged helix DNA-binding domain"/>
    <property type="match status" value="1"/>
</dbReference>
<sequence>MSKAHQNGPKLSQIRALVAVADFGSFGEAALELGLTQPTVSHAIATLEDELGVILLARGRHGAQLTPAGTAVTQQAREVLHLLEQMQQTANLHKGLQGGEVRIATFRGAAANLLPRMVAQFNKEHPAIAVTITEHYDFGYVEEQIRCGKADIGISFLPTSEEFESWELMSDPFWVLLPPTAEPPDPTLTWEQLMALALIVYPEDNSCFEAVQAHFQRAGFTLKPRYQFRETSTILSMVAQGLGAAIVPSLSAHPIPPGVSIARLPVPLERQVGAIVLAEALHPPGVFAFLQLLQQRSPVTAVD</sequence>
<dbReference type="CDD" id="cd05466">
    <property type="entry name" value="PBP2_LTTR_substrate"/>
    <property type="match status" value="1"/>
</dbReference>
<dbReference type="PROSITE" id="PS50931">
    <property type="entry name" value="HTH_LYSR"/>
    <property type="match status" value="1"/>
</dbReference>
<reference evidence="5" key="2">
    <citation type="journal article" date="2015" name="Genome Announc.">
        <title>Draft Genome Sequence of Filamentous Marine Cyanobacterium Lyngbya confervoides Strain BDU141951.</title>
        <authorList>
            <person name="Chandrababunaidu M.M."/>
            <person name="Sen D."/>
            <person name="Tripathy S."/>
        </authorList>
    </citation>
    <scope>NUCLEOTIDE SEQUENCE</scope>
    <source>
        <strain evidence="5">BDU141951</strain>
    </source>
</reference>
<dbReference type="GO" id="GO:0003700">
    <property type="term" value="F:DNA-binding transcription factor activity"/>
    <property type="evidence" value="ECO:0007669"/>
    <property type="project" value="InterPro"/>
</dbReference>
<evidence type="ECO:0000313" key="5">
    <source>
        <dbReference type="EMBL" id="NEV69899.1"/>
    </source>
</evidence>
<evidence type="ECO:0000256" key="3">
    <source>
        <dbReference type="ARBA" id="ARBA00023125"/>
    </source>
</evidence>
<dbReference type="AlphaFoldDB" id="A0A0C1Y7J1"/>
<keyword evidence="4" id="KW-0804">Transcription</keyword>
<dbReference type="InterPro" id="IPR036388">
    <property type="entry name" value="WH-like_DNA-bd_sf"/>
</dbReference>
<accession>A0A0C1Y7J1</accession>
<comment type="similarity">
    <text evidence="1">Belongs to the LysR transcriptional regulatory family.</text>
</comment>
<dbReference type="SUPFAM" id="SSF46785">
    <property type="entry name" value="Winged helix' DNA-binding domain"/>
    <property type="match status" value="1"/>
</dbReference>
<dbReference type="InterPro" id="IPR050950">
    <property type="entry name" value="HTH-type_LysR_regulators"/>
</dbReference>
<keyword evidence="3" id="KW-0238">DNA-binding</keyword>
<reference evidence="5" key="3">
    <citation type="submission" date="2020-02" db="EMBL/GenBank/DDBJ databases">
        <authorList>
            <person name="Sarangi A.N."/>
            <person name="Ghosh S."/>
            <person name="Mukherjee M."/>
            <person name="Tripathy S."/>
        </authorList>
    </citation>
    <scope>NUCLEOTIDE SEQUENCE</scope>
    <source>
        <strain evidence="5">BDU141951</strain>
    </source>
</reference>
<dbReference type="InterPro" id="IPR036390">
    <property type="entry name" value="WH_DNA-bd_sf"/>
</dbReference>
<dbReference type="FunFam" id="1.10.10.10:FF:000001">
    <property type="entry name" value="LysR family transcriptional regulator"/>
    <property type="match status" value="1"/>
</dbReference>
<proteinExistence type="inferred from homology"/>
<organism evidence="5">
    <name type="scientific">Lyngbya confervoides BDU141951</name>
    <dbReference type="NCBI Taxonomy" id="1574623"/>
    <lineage>
        <taxon>Bacteria</taxon>
        <taxon>Bacillati</taxon>
        <taxon>Cyanobacteriota</taxon>
        <taxon>Cyanophyceae</taxon>
        <taxon>Oscillatoriophycideae</taxon>
        <taxon>Oscillatoriales</taxon>
        <taxon>Microcoleaceae</taxon>
        <taxon>Lyngbya</taxon>
    </lineage>
</organism>
<dbReference type="PANTHER" id="PTHR30419:SF8">
    <property type="entry name" value="NITROGEN ASSIMILATION TRANSCRIPTIONAL ACTIVATOR-RELATED"/>
    <property type="match status" value="1"/>
</dbReference>
<evidence type="ECO:0000256" key="2">
    <source>
        <dbReference type="ARBA" id="ARBA00023015"/>
    </source>
</evidence>